<keyword evidence="1" id="KW-0134">Cell wall</keyword>
<feature type="chain" id="PRO_5046754543" evidence="6">
    <location>
        <begin position="38"/>
        <end position="1732"/>
    </location>
</feature>
<evidence type="ECO:0000256" key="5">
    <source>
        <dbReference type="SAM" id="MobiDB-lite"/>
    </source>
</evidence>
<feature type="region of interest" description="Disordered" evidence="5">
    <location>
        <begin position="70"/>
        <end position="116"/>
    </location>
</feature>
<dbReference type="Pfam" id="PF07554">
    <property type="entry name" value="FIVAR"/>
    <property type="match status" value="2"/>
</dbReference>
<evidence type="ECO:0000259" key="8">
    <source>
        <dbReference type="PROSITE" id="PS50847"/>
    </source>
</evidence>
<dbReference type="Gene3D" id="3.20.20.80">
    <property type="entry name" value="Glycosidases"/>
    <property type="match status" value="1"/>
</dbReference>
<name>A0ABW4BIR5_9LACO</name>
<feature type="signal peptide" evidence="6">
    <location>
        <begin position="1"/>
        <end position="37"/>
    </location>
</feature>
<evidence type="ECO:0000256" key="1">
    <source>
        <dbReference type="ARBA" id="ARBA00022512"/>
    </source>
</evidence>
<feature type="region of interest" description="Disordered" evidence="5">
    <location>
        <begin position="1577"/>
        <end position="1599"/>
    </location>
</feature>
<organism evidence="9 10">
    <name type="scientific">Lacticaseibacillus suilingensis</name>
    <dbReference type="NCBI Taxonomy" id="2799577"/>
    <lineage>
        <taxon>Bacteria</taxon>
        <taxon>Bacillati</taxon>
        <taxon>Bacillota</taxon>
        <taxon>Bacilli</taxon>
        <taxon>Lactobacillales</taxon>
        <taxon>Lactobacillaceae</taxon>
        <taxon>Lacticaseibacillus</taxon>
    </lineage>
</organism>
<reference evidence="10" key="1">
    <citation type="journal article" date="2019" name="Int. J. Syst. Evol. Microbiol.">
        <title>The Global Catalogue of Microorganisms (GCM) 10K type strain sequencing project: providing services to taxonomists for standard genome sequencing and annotation.</title>
        <authorList>
            <consortium name="The Broad Institute Genomics Platform"/>
            <consortium name="The Broad Institute Genome Sequencing Center for Infectious Disease"/>
            <person name="Wu L."/>
            <person name="Ma J."/>
        </authorList>
    </citation>
    <scope>NUCLEOTIDE SEQUENCE [LARGE SCALE GENOMIC DNA]</scope>
    <source>
        <strain evidence="10">CCM 9110</strain>
    </source>
</reference>
<dbReference type="Proteomes" id="UP001597199">
    <property type="component" value="Unassembled WGS sequence"/>
</dbReference>
<dbReference type="Pfam" id="PF21466">
    <property type="entry name" value="GH101_dom-5"/>
    <property type="match status" value="1"/>
</dbReference>
<feature type="compositionally biased region" description="Basic and acidic residues" evidence="5">
    <location>
        <begin position="1648"/>
        <end position="1664"/>
    </location>
</feature>
<feature type="region of interest" description="Disordered" evidence="5">
    <location>
        <begin position="1622"/>
        <end position="1709"/>
    </location>
</feature>
<protein>
    <submittedName>
        <fullName evidence="9">Endo-alpha-N-acetylgalactosaminidase family protein</fullName>
    </submittedName>
</protein>
<feature type="compositionally biased region" description="Polar residues" evidence="5">
    <location>
        <begin position="1622"/>
        <end position="1639"/>
    </location>
</feature>
<evidence type="ECO:0000256" key="4">
    <source>
        <dbReference type="ARBA" id="ARBA00023088"/>
    </source>
</evidence>
<dbReference type="InterPro" id="IPR040633">
    <property type="entry name" value="Gal_mutarotas_3"/>
</dbReference>
<dbReference type="InterPro" id="IPR014718">
    <property type="entry name" value="GH-type_carb-bd"/>
</dbReference>
<accession>A0ABW4BIR5</accession>
<dbReference type="Pfam" id="PF17451">
    <property type="entry name" value="Glyco_hyd_101C"/>
    <property type="match status" value="1"/>
</dbReference>
<dbReference type="Pfam" id="PF19258">
    <property type="entry name" value="KxYKxGKxW_sig"/>
    <property type="match status" value="1"/>
</dbReference>
<proteinExistence type="predicted"/>
<evidence type="ECO:0000256" key="2">
    <source>
        <dbReference type="ARBA" id="ARBA00022525"/>
    </source>
</evidence>
<sequence length="1732" mass="185083">MEKKHYKMFKAGKRWLVMGIVSGAMGIAAISTTTVHADVAAGTPQTAQVDATGATTGETPTADTATAQETAPAATATANTAASTPAATAEPAATPAPAAKTATAAPATTATPATAPTVVPSGLAYQTLTTADMSAYLSTTFPAVYGYTFKDGKTMKATQTALTQITLDGVAYTPTVTFTQLSATQASYTMTVTDKLSFTVTATVSGKTVNFAVSNIQELNGTIIHKLAFPNDQLASVAVTDKDASFAGVRMDTATSASTNGATGDTFKTLAGQAEGTENYRYAFVNNDTVAAGVWSNAAQDGADKSEDNRLILTTQTVAGEKLAGLSSNYFTLRAAEDNTSLLTDSLTALPQWSAAFAEDENGDGIVDWQDAAIVTRDIINDPLGWQDTRRVVAQRIPMNFASEATNPFSTTLDETKRVYAITDGLGQTVLLKGYQSEGHDSAHPDYDAVGERQGGAEDFNALIEAGHDYNASFGVHINDTESYPEAKAFDDQLVDPTKKGWDWLDPSYMINQRYDALSGDRLARLKALKALSPDLDFIYVDVWGNQGEAGWESRELGAEIASLGWELHNEFPNALEYDTLWNHWSAEKAYGGSATKGVNSNIERFMRNNQKDTWTIGDNSLLGGAEFEAFEGWVAKVDFDSFVDVTYRTDLPTKFLQHFNITNWNATWDNTKKDYIGSISFDNGVKVDNSTGTKLITMNGVEVLRDQLTYGGTETGHSVSMLLPWDSTDTVGNGIKAGTTDTTGLNFDKLYYWSDTKGATTWQLTDRFKDAKQLYLYKLTDQGRVALGAVDVVNGAVTLNLDAATPYVLTLTEEGTEDLNFGEGTVLKDPGFNAANTLADNWQVTGDPQVVRNDNGDYLLQAGKQAMSVTQQLAPLAAGDYSLYVNTETHNRPVTITVTVNGQPQTLTFSNSIDQNYIQADTNHTTNDAKSYMQKARVDFTVPADAIVTITLAAHAGDTLAQFDDLRVISRETNLQSGTTDADGNKVLIDQDFEDTKAIGLYPFFNGAADGVSDPRDHLSERHDVYTQYGWNGNKIDDVLGGDWSLKSHKQGSGLLYTTLPQSVQFEAGKYYKVEFDYQTDGNGAFQPVTVDGENYYQSFNALPATNGDQSAADLTANHTQHVSLVVAGAPDGSLGFGIRSLAGGQYDFILDNFKVTELTDANLASAYLEQIRGDLARLIDAAKKEDMSLYTPASVDSFNAAVASAQAVLDNPDASIDDVTGASKALQNAANGMISIAATKQLPDQHITPSTGSFQPGEEIENAFDGDPSTDWHTNWNDVTTVEQRTVTMQLDGTYPINGLVYQPRASGKNGIITQYELWGYASPDDTQGTLLASGNWAGDNTTKTLNFDTVNVDKLVLIPVHTIGDTPDTFASAVDITLLVDRTTPTLTVAPTEMQKGQDLSAFDWLPSLTYADTIDGSEIQRLTVDDSQIDPQTPGTYTVSVTAMNSAGLTTTATGTVTVVDPQPKIDAQAALTDALATAATKHEADYKPATWTALQKAVAAGQAALADETSTVDALNQAADAVKAAVAALAAKPAWNHDLTVSALTPSGFTVADWPTITGMTNPSYRFQVVPAGEPLPTTPGDDAQVPADQTDLTGYEPGEYTLVLWAVDENGEVSTPLTTTFTLPEKQVTNPTDNGKPGKGNEGNKDNKGNKGNEDNKGNKGNNGKHKGQIAKVNHQSPSKADKAMKAAKKNLPKTGDTADTGTTLLGLSVLSALGMLAGFRKRKED</sequence>
<dbReference type="InterPro" id="IPR019931">
    <property type="entry name" value="LPXTG_anchor"/>
</dbReference>
<dbReference type="InterPro" id="IPR000421">
    <property type="entry name" value="FA58C"/>
</dbReference>
<evidence type="ECO:0000259" key="7">
    <source>
        <dbReference type="PROSITE" id="PS50022"/>
    </source>
</evidence>
<evidence type="ECO:0000313" key="9">
    <source>
        <dbReference type="EMBL" id="MFD1399007.1"/>
    </source>
</evidence>
<dbReference type="Gene3D" id="2.70.98.10">
    <property type="match status" value="1"/>
</dbReference>
<dbReference type="Pfam" id="PF18080">
    <property type="entry name" value="Gal_mutarotas_3"/>
    <property type="match status" value="1"/>
</dbReference>
<dbReference type="Pfam" id="PF17974">
    <property type="entry name" value="GalBD_like"/>
    <property type="match status" value="1"/>
</dbReference>
<dbReference type="InterPro" id="IPR035364">
    <property type="entry name" value="Beta_sandwich_GH101"/>
</dbReference>
<dbReference type="InterPro" id="IPR025706">
    <property type="entry name" value="Endoa_GalNAc"/>
</dbReference>
<dbReference type="Pfam" id="PF00754">
    <property type="entry name" value="F5_F8_type_C"/>
    <property type="match status" value="1"/>
</dbReference>
<dbReference type="CDD" id="cd14244">
    <property type="entry name" value="GH_101_like"/>
    <property type="match status" value="1"/>
</dbReference>
<dbReference type="Gene3D" id="2.60.120.260">
    <property type="entry name" value="Galactose-binding domain-like"/>
    <property type="match status" value="3"/>
</dbReference>
<dbReference type="InterPro" id="IPR022263">
    <property type="entry name" value="KxYKxGKxW"/>
</dbReference>
<dbReference type="EMBL" id="JBHTOA010000030">
    <property type="protein sequence ID" value="MFD1399007.1"/>
    <property type="molecule type" value="Genomic_DNA"/>
</dbReference>
<dbReference type="Gene3D" id="1.20.1270.70">
    <property type="entry name" value="Designed single chain three-helix bundle"/>
    <property type="match status" value="1"/>
</dbReference>
<dbReference type="InterPro" id="IPR049314">
    <property type="entry name" value="GH101_dom-5"/>
</dbReference>
<evidence type="ECO:0000256" key="6">
    <source>
        <dbReference type="SAM" id="SignalP"/>
    </source>
</evidence>
<dbReference type="SUPFAM" id="SSF49299">
    <property type="entry name" value="PKD domain"/>
    <property type="match status" value="1"/>
</dbReference>
<gene>
    <name evidence="9" type="ORF">ACFQ41_06770</name>
</gene>
<keyword evidence="4" id="KW-0572">Peptidoglycan-anchor</keyword>
<evidence type="ECO:0000313" key="10">
    <source>
        <dbReference type="Proteomes" id="UP001597199"/>
    </source>
</evidence>
<evidence type="ECO:0000256" key="3">
    <source>
        <dbReference type="ARBA" id="ARBA00022729"/>
    </source>
</evidence>
<feature type="domain" description="Gram-positive cocci surface proteins LPxTG" evidence="8">
    <location>
        <begin position="1698"/>
        <end position="1732"/>
    </location>
</feature>
<dbReference type="RefSeq" id="WP_204118200.1">
    <property type="nucleotide sequence ID" value="NZ_BOLV01000003.1"/>
</dbReference>
<dbReference type="InterPro" id="IPR035986">
    <property type="entry name" value="PKD_dom_sf"/>
</dbReference>
<feature type="domain" description="F5/8 type C" evidence="7">
    <location>
        <begin position="1231"/>
        <end position="1320"/>
    </location>
</feature>
<dbReference type="InterPro" id="IPR013783">
    <property type="entry name" value="Ig-like_fold"/>
</dbReference>
<dbReference type="SUPFAM" id="SSF49785">
    <property type="entry name" value="Galactose-binding domain-like"/>
    <property type="match status" value="1"/>
</dbReference>
<dbReference type="NCBIfam" id="TIGR03715">
    <property type="entry name" value="KxYKxGKxW"/>
    <property type="match status" value="1"/>
</dbReference>
<keyword evidence="3 6" id="KW-0732">Signal</keyword>
<dbReference type="PROSITE" id="PS50022">
    <property type="entry name" value="FA58C_3"/>
    <property type="match status" value="1"/>
</dbReference>
<dbReference type="InterPro" id="IPR008979">
    <property type="entry name" value="Galactose-bd-like_sf"/>
</dbReference>
<dbReference type="Pfam" id="PF00746">
    <property type="entry name" value="Gram_pos_anchor"/>
    <property type="match status" value="1"/>
</dbReference>
<dbReference type="PROSITE" id="PS50847">
    <property type="entry name" value="GRAM_POS_ANCHORING"/>
    <property type="match status" value="1"/>
</dbReference>
<keyword evidence="2" id="KW-0964">Secreted</keyword>
<keyword evidence="10" id="KW-1185">Reference proteome</keyword>
<dbReference type="Pfam" id="PF12905">
    <property type="entry name" value="Glyco_hydro_101"/>
    <property type="match status" value="1"/>
</dbReference>
<dbReference type="Gene3D" id="2.60.40.10">
    <property type="entry name" value="Immunoglobulins"/>
    <property type="match status" value="1"/>
</dbReference>
<dbReference type="NCBIfam" id="TIGR01167">
    <property type="entry name" value="LPXTG_anchor"/>
    <property type="match status" value="1"/>
</dbReference>
<dbReference type="InterPro" id="IPR040502">
    <property type="entry name" value="GH101_dom-6"/>
</dbReference>
<dbReference type="Gene3D" id="1.20.1270.90">
    <property type="entry name" value="AF1782-like"/>
    <property type="match status" value="1"/>
</dbReference>
<comment type="caution">
    <text evidence="9">The sequence shown here is derived from an EMBL/GenBank/DDBJ whole genome shotgun (WGS) entry which is preliminary data.</text>
</comment>